<dbReference type="GO" id="GO:0008655">
    <property type="term" value="P:pyrimidine-containing compound salvage"/>
    <property type="evidence" value="ECO:0007669"/>
    <property type="project" value="UniProtKB-ARBA"/>
</dbReference>
<dbReference type="InterPro" id="IPR000836">
    <property type="entry name" value="PRTase_dom"/>
</dbReference>
<keyword evidence="9" id="KW-0342">GTP-binding</keyword>
<protein>
    <recommendedName>
        <fullName evidence="4">uracil phosphoribosyltransferase</fullName>
        <ecNumber evidence="4">2.4.2.9</ecNumber>
    </recommendedName>
</protein>
<comment type="pathway">
    <text evidence="2">Pyrimidine metabolism; UMP biosynthesis via salvage pathway; UMP from uracil: step 1/1.</text>
</comment>
<feature type="domain" description="Phosphoribosyltransferase" evidence="10">
    <location>
        <begin position="11"/>
        <end position="218"/>
    </location>
</feature>
<sequence length="219" mass="23511">MSDLHPNLVVLQNKSLLNLFTRVRDQTTSPSDFEFYAKRLMTILAEETIADLPLATSPTTVSTPCSSFTGSFVDSTKICAVSIVRAGDSLLGCVRSLLPGVSVGKILIQRDESVPSKPAKLFYSKLPPNIESKQVILCDPMLATGGSACKAIESLVAVGVPTGSIVFSNVVCCPEGLKFLAEKYPEVKIVTASIDEGLNEEKYIVPGLGDYGDRFFNTV</sequence>
<organism evidence="11 12">
    <name type="scientific">Triparma strigata</name>
    <dbReference type="NCBI Taxonomy" id="1606541"/>
    <lineage>
        <taxon>Eukaryota</taxon>
        <taxon>Sar</taxon>
        <taxon>Stramenopiles</taxon>
        <taxon>Ochrophyta</taxon>
        <taxon>Bolidophyceae</taxon>
        <taxon>Parmales</taxon>
        <taxon>Triparmaceae</taxon>
        <taxon>Triparma</taxon>
    </lineage>
</organism>
<name>A0A9W7F3B7_9STRA</name>
<dbReference type="Gene3D" id="3.40.50.2020">
    <property type="match status" value="1"/>
</dbReference>
<proteinExistence type="inferred from homology"/>
<evidence type="ECO:0000256" key="5">
    <source>
        <dbReference type="ARBA" id="ARBA00022533"/>
    </source>
</evidence>
<dbReference type="NCBIfam" id="NF001097">
    <property type="entry name" value="PRK00129.1"/>
    <property type="match status" value="1"/>
</dbReference>
<evidence type="ECO:0000256" key="2">
    <source>
        <dbReference type="ARBA" id="ARBA00005180"/>
    </source>
</evidence>
<evidence type="ECO:0000259" key="10">
    <source>
        <dbReference type="Pfam" id="PF14681"/>
    </source>
</evidence>
<evidence type="ECO:0000313" key="12">
    <source>
        <dbReference type="Proteomes" id="UP001165085"/>
    </source>
</evidence>
<evidence type="ECO:0000256" key="1">
    <source>
        <dbReference type="ARBA" id="ARBA00001946"/>
    </source>
</evidence>
<keyword evidence="7" id="KW-0808">Transferase</keyword>
<keyword evidence="6" id="KW-0328">Glycosyltransferase</keyword>
<reference evidence="12" key="1">
    <citation type="journal article" date="2023" name="Commun. Biol.">
        <title>Genome analysis of Parmales, the sister group of diatoms, reveals the evolutionary specialization of diatoms from phago-mixotrophs to photoautotrophs.</title>
        <authorList>
            <person name="Ban H."/>
            <person name="Sato S."/>
            <person name="Yoshikawa S."/>
            <person name="Yamada K."/>
            <person name="Nakamura Y."/>
            <person name="Ichinomiya M."/>
            <person name="Sato N."/>
            <person name="Blanc-Mathieu R."/>
            <person name="Endo H."/>
            <person name="Kuwata A."/>
            <person name="Ogata H."/>
        </authorList>
    </citation>
    <scope>NUCLEOTIDE SEQUENCE [LARGE SCALE GENOMIC DNA]</scope>
    <source>
        <strain evidence="12">NIES 3701</strain>
    </source>
</reference>
<comment type="cofactor">
    <cofactor evidence="1">
        <name>Mg(2+)</name>
        <dbReference type="ChEBI" id="CHEBI:18420"/>
    </cofactor>
</comment>
<dbReference type="GO" id="GO:0004845">
    <property type="term" value="F:uracil phosphoribosyltransferase activity"/>
    <property type="evidence" value="ECO:0007669"/>
    <property type="project" value="UniProtKB-EC"/>
</dbReference>
<keyword evidence="8" id="KW-0547">Nucleotide-binding</keyword>
<dbReference type="Proteomes" id="UP001165085">
    <property type="component" value="Unassembled WGS sequence"/>
</dbReference>
<evidence type="ECO:0000256" key="9">
    <source>
        <dbReference type="ARBA" id="ARBA00023134"/>
    </source>
</evidence>
<comment type="similarity">
    <text evidence="3">Belongs to the UPRTase family.</text>
</comment>
<evidence type="ECO:0000256" key="6">
    <source>
        <dbReference type="ARBA" id="ARBA00022676"/>
    </source>
</evidence>
<evidence type="ECO:0000256" key="4">
    <source>
        <dbReference type="ARBA" id="ARBA00011894"/>
    </source>
</evidence>
<dbReference type="OrthoDB" id="106623at2759"/>
<dbReference type="CDD" id="cd06223">
    <property type="entry name" value="PRTases_typeI"/>
    <property type="match status" value="1"/>
</dbReference>
<keyword evidence="12" id="KW-1185">Reference proteome</keyword>
<evidence type="ECO:0000256" key="8">
    <source>
        <dbReference type="ARBA" id="ARBA00022741"/>
    </source>
</evidence>
<comment type="caution">
    <text evidence="11">The sequence shown here is derived from an EMBL/GenBank/DDBJ whole genome shotgun (WGS) entry which is preliminary data.</text>
</comment>
<dbReference type="AlphaFoldDB" id="A0A9W7F3B7"/>
<evidence type="ECO:0000313" key="11">
    <source>
        <dbReference type="EMBL" id="GMH99403.1"/>
    </source>
</evidence>
<dbReference type="Pfam" id="PF14681">
    <property type="entry name" value="UPRTase"/>
    <property type="match status" value="1"/>
</dbReference>
<dbReference type="FunFam" id="3.40.50.2020:FF:000023">
    <property type="entry name" value="Probable uracil phosphoribosyltransferase"/>
    <property type="match status" value="1"/>
</dbReference>
<evidence type="ECO:0000256" key="7">
    <source>
        <dbReference type="ARBA" id="ARBA00022679"/>
    </source>
</evidence>
<accession>A0A9W7F3B7</accession>
<dbReference type="EC" id="2.4.2.9" evidence="4"/>
<evidence type="ECO:0000256" key="3">
    <source>
        <dbReference type="ARBA" id="ARBA00009516"/>
    </source>
</evidence>
<gene>
    <name evidence="11" type="ORF">TrST_g8957</name>
</gene>
<dbReference type="EMBL" id="BRXY01000545">
    <property type="protein sequence ID" value="GMH99403.1"/>
    <property type="molecule type" value="Genomic_DNA"/>
</dbReference>
<dbReference type="GO" id="GO:0005525">
    <property type="term" value="F:GTP binding"/>
    <property type="evidence" value="ECO:0007669"/>
    <property type="project" value="UniProtKB-KW"/>
</dbReference>
<keyword evidence="5" id="KW-0021">Allosteric enzyme</keyword>
<dbReference type="InterPro" id="IPR029057">
    <property type="entry name" value="PRTase-like"/>
</dbReference>
<dbReference type="SUPFAM" id="SSF53271">
    <property type="entry name" value="PRTase-like"/>
    <property type="match status" value="1"/>
</dbReference>